<dbReference type="AlphaFoldDB" id="A0A1D3TQW5"/>
<gene>
    <name evidence="1" type="ORF">SAMN05421730_100389</name>
</gene>
<dbReference type="OrthoDB" id="1985886at2"/>
<keyword evidence="2" id="KW-1185">Reference proteome</keyword>
<dbReference type="Proteomes" id="UP000199315">
    <property type="component" value="Unassembled WGS sequence"/>
</dbReference>
<name>A0A1D3TQW5_9FIRM</name>
<evidence type="ECO:0000313" key="2">
    <source>
        <dbReference type="Proteomes" id="UP000199315"/>
    </source>
</evidence>
<evidence type="ECO:0000313" key="1">
    <source>
        <dbReference type="EMBL" id="SCP95983.1"/>
    </source>
</evidence>
<accession>A0A1D3TQW5</accession>
<dbReference type="EMBL" id="FMKA01000003">
    <property type="protein sequence ID" value="SCP95983.1"/>
    <property type="molecule type" value="Genomic_DNA"/>
</dbReference>
<protein>
    <submittedName>
        <fullName evidence="1">Uncharacterized protein</fullName>
    </submittedName>
</protein>
<reference evidence="1 2" key="1">
    <citation type="submission" date="2016-09" db="EMBL/GenBank/DDBJ databases">
        <authorList>
            <person name="Capua I."/>
            <person name="De Benedictis P."/>
            <person name="Joannis T."/>
            <person name="Lombin L.H."/>
            <person name="Cattoli G."/>
        </authorList>
    </citation>
    <scope>NUCLEOTIDE SEQUENCE [LARGE SCALE GENOMIC DNA]</scope>
    <source>
        <strain evidence="1 2">GluBS11</strain>
    </source>
</reference>
<dbReference type="RefSeq" id="WP_091230782.1">
    <property type="nucleotide sequence ID" value="NZ_FMKA01000003.1"/>
</dbReference>
<proteinExistence type="predicted"/>
<sequence length="272" mass="31467">MKLTNFAILFVGFAATVCTGMDIRTKMVSSTIMADINLNQVIDRAVQDSMDAAEIYIDQEMNIQPDRENIIRNLHEKLFISLNAYGDSISRERIKECIPAAVLTEQDGYYLYGYSETEDNSGSTIRRAGFSEKRYYVTEEKGWRVRFSFSDLLELEHIKTGAVYECTWYQAAGRTGLDMFKKREKFEERRRRAIIENVRNDMEGMVNRDPSIREDGAGYLISFPYIEYEEWYQTVKGISLLVFFRGHPVGMAGREYNYVVFSGARIEKHSGE</sequence>
<organism evidence="1 2">
    <name type="scientific">Anaerobium acetethylicum</name>
    <dbReference type="NCBI Taxonomy" id="1619234"/>
    <lineage>
        <taxon>Bacteria</taxon>
        <taxon>Bacillati</taxon>
        <taxon>Bacillota</taxon>
        <taxon>Clostridia</taxon>
        <taxon>Lachnospirales</taxon>
        <taxon>Lachnospiraceae</taxon>
        <taxon>Anaerobium</taxon>
    </lineage>
</organism>
<dbReference type="STRING" id="1619234.SAMN05421730_100389"/>